<keyword evidence="2" id="KW-0805">Transcription regulation</keyword>
<organism evidence="7 8">
    <name type="scientific">Roseomonas fluvialis</name>
    <dbReference type="NCBI Taxonomy" id="1750527"/>
    <lineage>
        <taxon>Bacteria</taxon>
        <taxon>Pseudomonadati</taxon>
        <taxon>Pseudomonadota</taxon>
        <taxon>Alphaproteobacteria</taxon>
        <taxon>Acetobacterales</taxon>
        <taxon>Roseomonadaceae</taxon>
        <taxon>Roseomonas</taxon>
    </lineage>
</organism>
<dbReference type="Proteomes" id="UP000831327">
    <property type="component" value="Chromosome"/>
</dbReference>
<dbReference type="InterPro" id="IPR039425">
    <property type="entry name" value="RNA_pol_sigma-70-like"/>
</dbReference>
<evidence type="ECO:0000256" key="1">
    <source>
        <dbReference type="ARBA" id="ARBA00010641"/>
    </source>
</evidence>
<sequence>MPFEQDMIALLPQMRAYARVLLKNKADADDLVQDAVLRMWNARDRFEPGTNLRAWAFTILRNRFYNAFMKRPSSVTIDDVPEDVLAVPAMQERLAAGRDVRAALSALHPVLMEALVLAIGSDMTYEEVAGIVGCRVGTVKSRVFRARRQLQALLDEDFRQPGTTDGCGDSAQLRVLLQV</sequence>
<feature type="domain" description="RNA polymerase sigma factor 70 region 4 type 2" evidence="6">
    <location>
        <begin position="99"/>
        <end position="150"/>
    </location>
</feature>
<comment type="similarity">
    <text evidence="1">Belongs to the sigma-70 factor family. ECF subfamily.</text>
</comment>
<dbReference type="Gene3D" id="1.10.10.10">
    <property type="entry name" value="Winged helix-like DNA-binding domain superfamily/Winged helix DNA-binding domain"/>
    <property type="match status" value="1"/>
</dbReference>
<dbReference type="InterPro" id="IPR036388">
    <property type="entry name" value="WH-like_DNA-bd_sf"/>
</dbReference>
<evidence type="ECO:0000259" key="6">
    <source>
        <dbReference type="Pfam" id="PF08281"/>
    </source>
</evidence>
<evidence type="ECO:0000256" key="4">
    <source>
        <dbReference type="ARBA" id="ARBA00023163"/>
    </source>
</evidence>
<dbReference type="Pfam" id="PF08281">
    <property type="entry name" value="Sigma70_r4_2"/>
    <property type="match status" value="1"/>
</dbReference>
<dbReference type="PANTHER" id="PTHR43133:SF25">
    <property type="entry name" value="RNA POLYMERASE SIGMA FACTOR RFAY-RELATED"/>
    <property type="match status" value="1"/>
</dbReference>
<dbReference type="InterPro" id="IPR007627">
    <property type="entry name" value="RNA_pol_sigma70_r2"/>
</dbReference>
<dbReference type="NCBIfam" id="TIGR02937">
    <property type="entry name" value="sigma70-ECF"/>
    <property type="match status" value="1"/>
</dbReference>
<feature type="domain" description="RNA polymerase sigma-70 region 2" evidence="5">
    <location>
        <begin position="10"/>
        <end position="71"/>
    </location>
</feature>
<evidence type="ECO:0000313" key="8">
    <source>
        <dbReference type="Proteomes" id="UP000831327"/>
    </source>
</evidence>
<reference evidence="7 8" key="1">
    <citation type="journal article" date="2016" name="Microbes Environ.">
        <title>Phylogenetically diverse aerobic anoxygenic phototrophic bacteria isolated from epilithic biofilms in Tama river, Japan.</title>
        <authorList>
            <person name="Hirose S."/>
            <person name="Matsuura K."/>
            <person name="Haruta S."/>
        </authorList>
    </citation>
    <scope>NUCLEOTIDE SEQUENCE [LARGE SCALE GENOMIC DNA]</scope>
    <source>
        <strain evidence="7 8">S08</strain>
    </source>
</reference>
<accession>A0ABM7Y8Z2</accession>
<keyword evidence="8" id="KW-1185">Reference proteome</keyword>
<gene>
    <name evidence="7" type="ORF">Rmf_43940</name>
</gene>
<protein>
    <submittedName>
        <fullName evidence="7">RNA polymerase sigma factor</fullName>
    </submittedName>
</protein>
<evidence type="ECO:0000256" key="2">
    <source>
        <dbReference type="ARBA" id="ARBA00023015"/>
    </source>
</evidence>
<keyword evidence="3" id="KW-0731">Sigma factor</keyword>
<keyword evidence="4" id="KW-0804">Transcription</keyword>
<dbReference type="InterPro" id="IPR013325">
    <property type="entry name" value="RNA_pol_sigma_r2"/>
</dbReference>
<evidence type="ECO:0000256" key="3">
    <source>
        <dbReference type="ARBA" id="ARBA00023082"/>
    </source>
</evidence>
<dbReference type="InterPro" id="IPR013324">
    <property type="entry name" value="RNA_pol_sigma_r3/r4-like"/>
</dbReference>
<evidence type="ECO:0000313" key="7">
    <source>
        <dbReference type="EMBL" id="BDG74465.1"/>
    </source>
</evidence>
<dbReference type="InterPro" id="IPR014284">
    <property type="entry name" value="RNA_pol_sigma-70_dom"/>
</dbReference>
<dbReference type="Pfam" id="PF04542">
    <property type="entry name" value="Sigma70_r2"/>
    <property type="match status" value="1"/>
</dbReference>
<evidence type="ECO:0000259" key="5">
    <source>
        <dbReference type="Pfam" id="PF04542"/>
    </source>
</evidence>
<dbReference type="CDD" id="cd06171">
    <property type="entry name" value="Sigma70_r4"/>
    <property type="match status" value="1"/>
</dbReference>
<dbReference type="InterPro" id="IPR013249">
    <property type="entry name" value="RNA_pol_sigma70_r4_t2"/>
</dbReference>
<name>A0ABM7Y8Z2_9PROT</name>
<dbReference type="SUPFAM" id="SSF88659">
    <property type="entry name" value="Sigma3 and sigma4 domains of RNA polymerase sigma factors"/>
    <property type="match status" value="1"/>
</dbReference>
<dbReference type="SUPFAM" id="SSF88946">
    <property type="entry name" value="Sigma2 domain of RNA polymerase sigma factors"/>
    <property type="match status" value="1"/>
</dbReference>
<dbReference type="Gene3D" id="1.10.1740.10">
    <property type="match status" value="1"/>
</dbReference>
<proteinExistence type="inferred from homology"/>
<dbReference type="PANTHER" id="PTHR43133">
    <property type="entry name" value="RNA POLYMERASE ECF-TYPE SIGMA FACTO"/>
    <property type="match status" value="1"/>
</dbReference>
<dbReference type="EMBL" id="AP025637">
    <property type="protein sequence ID" value="BDG74465.1"/>
    <property type="molecule type" value="Genomic_DNA"/>
</dbReference>